<dbReference type="PROSITE" id="PS50112">
    <property type="entry name" value="PAS"/>
    <property type="match status" value="2"/>
</dbReference>
<dbReference type="EMBL" id="NQJF01000007">
    <property type="protein sequence ID" value="OYD24338.1"/>
    <property type="molecule type" value="Genomic_DNA"/>
</dbReference>
<evidence type="ECO:0000313" key="8">
    <source>
        <dbReference type="Proteomes" id="UP000243640"/>
    </source>
</evidence>
<dbReference type="Gene3D" id="3.30.450.20">
    <property type="entry name" value="PAS domain"/>
    <property type="match status" value="4"/>
</dbReference>
<keyword evidence="9" id="KW-1185">Reference proteome</keyword>
<dbReference type="GO" id="GO:0003824">
    <property type="term" value="F:catalytic activity"/>
    <property type="evidence" value="ECO:0007669"/>
    <property type="project" value="UniProtKB-ARBA"/>
</dbReference>
<keyword evidence="2" id="KW-1133">Transmembrane helix</keyword>
<dbReference type="EMBL" id="SODO01000006">
    <property type="protein sequence ID" value="TDW59073.1"/>
    <property type="molecule type" value="Genomic_DNA"/>
</dbReference>
<feature type="domain" description="PAS" evidence="3">
    <location>
        <begin position="564"/>
        <end position="634"/>
    </location>
</feature>
<evidence type="ECO:0000313" key="9">
    <source>
        <dbReference type="Proteomes" id="UP000295058"/>
    </source>
</evidence>
<dbReference type="SUPFAM" id="SSF55785">
    <property type="entry name" value="PYP-like sensor domain (PAS domain)"/>
    <property type="match status" value="3"/>
</dbReference>
<dbReference type="InterPro" id="IPR000014">
    <property type="entry name" value="PAS"/>
</dbReference>
<sequence length="856" mass="96429">MLSRPFHFPVSSRSLNSRLIRTIVLGAVLLLALMTIILGQGIYLDYRHTLNSAGERLQTQLRAFGSAADIALLSAEHAVNNTRHELETDLNSRLSPLELHRLLLRTLAQAPSLSQLAFYDASGQLVAAAGEGGHQQQAAPAWVNKGLLAGSRSFTGIENGQLGVAGRVDAQTTGAGGVLLAVLDKERIATELESGDGFGEQQLMLLDNSHHPVLISGEERHQQALLHKLRPQQASGEFAAFGTRLVLGQDYLFAVRQLSQQPIRVFAAIERRLVLQSWRMRGAISVVCLLVVLVLSAVFLRQWRSSSLRERQAVNDLAHLHQAIEQMPSSIVITDLERRIIYVNPAFIEHTGYTRDDVLGMKPKMLSSGRTPAATYRALWRKLKREQPWQGEFINRMRDGSERIENVMITPVRDVDGSIASYFAISQDITEQHEAEVRLLRYREIVNAADELMALVGTDYRYLQVNNRYVEYHHRAHAQIEGHALWELYGDTVFQERMKPWFDGAMRGSAFSAEEWLEFGGRGWRFCRISGHPVNDSKGEVESVAMNIADLTERKQMEEALRTSEQRFRILTEFSPFGVFEADADGKHIYFNRYYSDLLGQSTESLMGDGWTNALHADDKDRVLASWHKAVSGKQQQWQCEGRFLSADGKPRWFRLAARRFDGAAAGDIRYIGMAVDITEQMEHRSILEQKNRELERVSTTDALTGLANRGRIEQSLAQEIHRYQRYGTGFGLVMLDVDHFKEVNDTCGHAVGDQVLRRLAGLMREHTRLSDCPGRWGGEEFLIICPNTDLQGVHALAEMLRQRIEQEPFPVIGRRTCSFGVTVIGPGDQAKEMLVRADEALYRAKRNGRNRVEVA</sequence>
<dbReference type="InterPro" id="IPR029787">
    <property type="entry name" value="Nucleotide_cyclase"/>
</dbReference>
<evidence type="ECO:0000313" key="6">
    <source>
        <dbReference type="EMBL" id="OYD24338.1"/>
    </source>
</evidence>
<dbReference type="FunFam" id="3.30.70.270:FF:000001">
    <property type="entry name" value="Diguanylate cyclase domain protein"/>
    <property type="match status" value="1"/>
</dbReference>
<feature type="domain" description="PAC" evidence="4">
    <location>
        <begin position="387"/>
        <end position="441"/>
    </location>
</feature>
<feature type="domain" description="PAC" evidence="4">
    <location>
        <begin position="638"/>
        <end position="690"/>
    </location>
</feature>
<keyword evidence="2" id="KW-0812">Transmembrane</keyword>
<dbReference type="Proteomes" id="UP000243640">
    <property type="component" value="Unassembled WGS sequence"/>
</dbReference>
<feature type="domain" description="GGDEF" evidence="5">
    <location>
        <begin position="729"/>
        <end position="856"/>
    </location>
</feature>
<evidence type="ECO:0000256" key="2">
    <source>
        <dbReference type="SAM" id="Phobius"/>
    </source>
</evidence>
<evidence type="ECO:0000256" key="1">
    <source>
        <dbReference type="ARBA" id="ARBA00001946"/>
    </source>
</evidence>
<organism evidence="6 8">
    <name type="scientific">Oceanimonas baumannii</name>
    <dbReference type="NCBI Taxonomy" id="129578"/>
    <lineage>
        <taxon>Bacteria</taxon>
        <taxon>Pseudomonadati</taxon>
        <taxon>Pseudomonadota</taxon>
        <taxon>Gammaproteobacteria</taxon>
        <taxon>Aeromonadales</taxon>
        <taxon>Aeromonadaceae</taxon>
        <taxon>Oceanimonas</taxon>
    </lineage>
</organism>
<dbReference type="NCBIfam" id="TIGR00229">
    <property type="entry name" value="sensory_box"/>
    <property type="match status" value="3"/>
</dbReference>
<keyword evidence="2" id="KW-0472">Membrane</keyword>
<dbReference type="AlphaFoldDB" id="A0A235CIA3"/>
<dbReference type="Pfam" id="PF08448">
    <property type="entry name" value="PAS_4"/>
    <property type="match status" value="1"/>
</dbReference>
<dbReference type="CDD" id="cd00130">
    <property type="entry name" value="PAS"/>
    <property type="match status" value="2"/>
</dbReference>
<dbReference type="SMART" id="SM00267">
    <property type="entry name" value="GGDEF"/>
    <property type="match status" value="1"/>
</dbReference>
<proteinExistence type="predicted"/>
<evidence type="ECO:0000259" key="5">
    <source>
        <dbReference type="PROSITE" id="PS50887"/>
    </source>
</evidence>
<dbReference type="SMART" id="SM00091">
    <property type="entry name" value="PAS"/>
    <property type="match status" value="3"/>
</dbReference>
<feature type="domain" description="PAS" evidence="3">
    <location>
        <begin position="316"/>
        <end position="360"/>
    </location>
</feature>
<dbReference type="NCBIfam" id="TIGR00254">
    <property type="entry name" value="GGDEF"/>
    <property type="match status" value="1"/>
</dbReference>
<accession>A0A235CIA3</accession>
<dbReference type="InterPro" id="IPR013767">
    <property type="entry name" value="PAS_fold"/>
</dbReference>
<dbReference type="SMART" id="SM00086">
    <property type="entry name" value="PAC"/>
    <property type="match status" value="3"/>
</dbReference>
<name>A0A235CIA3_9GAMM</name>
<dbReference type="InterPro" id="IPR000160">
    <property type="entry name" value="GGDEF_dom"/>
</dbReference>
<protein>
    <submittedName>
        <fullName evidence="7">PAS domain S-box-containing protein/diguanylate cyclase (GGDEF)-like protein</fullName>
    </submittedName>
    <submittedName>
        <fullName evidence="6">Sensor domain-containing diguanylate cyclase</fullName>
    </submittedName>
</protein>
<dbReference type="Pfam" id="PF08447">
    <property type="entry name" value="PAS_3"/>
    <property type="match status" value="1"/>
</dbReference>
<evidence type="ECO:0000259" key="4">
    <source>
        <dbReference type="PROSITE" id="PS50113"/>
    </source>
</evidence>
<feature type="domain" description="PAC" evidence="4">
    <location>
        <begin position="511"/>
        <end position="563"/>
    </location>
</feature>
<dbReference type="PANTHER" id="PTHR44757:SF2">
    <property type="entry name" value="BIOFILM ARCHITECTURE MAINTENANCE PROTEIN MBAA"/>
    <property type="match status" value="1"/>
</dbReference>
<dbReference type="InterPro" id="IPR043128">
    <property type="entry name" value="Rev_trsase/Diguanyl_cyclase"/>
</dbReference>
<gene>
    <name evidence="6" type="ORF">B6S09_09750</name>
    <name evidence="7" type="ORF">LY04_01900</name>
</gene>
<dbReference type="CDD" id="cd01949">
    <property type="entry name" value="GGDEF"/>
    <property type="match status" value="1"/>
</dbReference>
<dbReference type="Pfam" id="PF00990">
    <property type="entry name" value="GGDEF"/>
    <property type="match status" value="1"/>
</dbReference>
<dbReference type="OrthoDB" id="5645859at2"/>
<dbReference type="Proteomes" id="UP000295058">
    <property type="component" value="Unassembled WGS sequence"/>
</dbReference>
<dbReference type="InterPro" id="IPR001610">
    <property type="entry name" value="PAC"/>
</dbReference>
<dbReference type="InterPro" id="IPR052155">
    <property type="entry name" value="Biofilm_reg_signaling"/>
</dbReference>
<reference evidence="6 8" key="1">
    <citation type="submission" date="2017-08" db="EMBL/GenBank/DDBJ databases">
        <title>Draft Genome Sequence of the Marine Bacterium Oceanimonas baumannii ATCC 700832.</title>
        <authorList>
            <person name="Mcclelland W.D."/>
            <person name="Brennan M.A."/>
            <person name="Trachtenberg A.M."/>
            <person name="Maclea K.S."/>
        </authorList>
    </citation>
    <scope>NUCLEOTIDE SEQUENCE [LARGE SCALE GENOMIC DNA]</scope>
    <source>
        <strain evidence="6 8">ATCC 700832</strain>
    </source>
</reference>
<feature type="transmembrane region" description="Helical" evidence="2">
    <location>
        <begin position="282"/>
        <end position="303"/>
    </location>
</feature>
<feature type="transmembrane region" description="Helical" evidence="2">
    <location>
        <begin position="20"/>
        <end position="44"/>
    </location>
</feature>
<dbReference type="PROSITE" id="PS50887">
    <property type="entry name" value="GGDEF"/>
    <property type="match status" value="1"/>
</dbReference>
<evidence type="ECO:0000259" key="3">
    <source>
        <dbReference type="PROSITE" id="PS50112"/>
    </source>
</evidence>
<dbReference type="InterPro" id="IPR000700">
    <property type="entry name" value="PAS-assoc_C"/>
</dbReference>
<comment type="caution">
    <text evidence="6">The sequence shown here is derived from an EMBL/GenBank/DDBJ whole genome shotgun (WGS) entry which is preliminary data.</text>
</comment>
<dbReference type="GO" id="GO:0006355">
    <property type="term" value="P:regulation of DNA-templated transcription"/>
    <property type="evidence" value="ECO:0007669"/>
    <property type="project" value="InterPro"/>
</dbReference>
<dbReference type="Gene3D" id="3.30.70.270">
    <property type="match status" value="1"/>
</dbReference>
<comment type="cofactor">
    <cofactor evidence="1">
        <name>Mg(2+)</name>
        <dbReference type="ChEBI" id="CHEBI:18420"/>
    </cofactor>
</comment>
<dbReference type="RefSeq" id="WP_094278308.1">
    <property type="nucleotide sequence ID" value="NZ_NQJF01000007.1"/>
</dbReference>
<dbReference type="PANTHER" id="PTHR44757">
    <property type="entry name" value="DIGUANYLATE CYCLASE DGCP"/>
    <property type="match status" value="1"/>
</dbReference>
<dbReference type="InterPro" id="IPR013655">
    <property type="entry name" value="PAS_fold_3"/>
</dbReference>
<dbReference type="Pfam" id="PF00989">
    <property type="entry name" value="PAS"/>
    <property type="match status" value="1"/>
</dbReference>
<dbReference type="PROSITE" id="PS50113">
    <property type="entry name" value="PAC"/>
    <property type="match status" value="3"/>
</dbReference>
<reference evidence="7 9" key="2">
    <citation type="submission" date="2019-03" db="EMBL/GenBank/DDBJ databases">
        <title>Genomic Encyclopedia of Archaeal and Bacterial Type Strains, Phase II (KMG-II): from individual species to whole genera.</title>
        <authorList>
            <person name="Goeker M."/>
        </authorList>
    </citation>
    <scope>NUCLEOTIDE SEQUENCE [LARGE SCALE GENOMIC DNA]</scope>
    <source>
        <strain evidence="7 9">DSM 15594</strain>
    </source>
</reference>
<dbReference type="InterPro" id="IPR013656">
    <property type="entry name" value="PAS_4"/>
</dbReference>
<dbReference type="InterPro" id="IPR035965">
    <property type="entry name" value="PAS-like_dom_sf"/>
</dbReference>
<dbReference type="SUPFAM" id="SSF55073">
    <property type="entry name" value="Nucleotide cyclase"/>
    <property type="match status" value="1"/>
</dbReference>
<evidence type="ECO:0000313" key="7">
    <source>
        <dbReference type="EMBL" id="TDW59073.1"/>
    </source>
</evidence>